<dbReference type="InterPro" id="IPR032675">
    <property type="entry name" value="LRR_dom_sf"/>
</dbReference>
<sequence length="611" mass="70469">MLKKLKNLILHDVTTEHEEVLTSPGDYFKKVLLEGNVKSCPQDFQNPSFDVVDDGHLFGLGNPKILQTIFAHLTIPELFRVRLVNLRWNVAACEVLRNKLDYKRIPPSKMKSFTKVMKRNIINPFGAYAIRIDRLTNETVRSFLIRFRSDIFKLRVRLSITELTEFAKFLQKMGNLRKLHIIIFDEGLGKDNHLILKEFYEIPIAGDETCAWKLGLFSFQKVETLFLENSDASYKIHPFYDKVVGNLINACGNLREFRFIHWNSPLGKLFSKLGIHTPGHVDTVGKGATGEDLINLFFTTNLKFHHVRLEVNPSVPFELVSDLIHKSGDTLQELSVRNENIFERFTLSSVLRNLVKIRLNFWLGPVDFSFLARQFPALRLLSLNLSNLFELETKEEPEVVRMEPCKSVRTLILTRLESGVDSQLMERLTRLFPCVKELFVEVKDGNVMEKVYELYPELTLLCVELNGGQEQQGNCEEIISNQDFTGVPDELVQVVQTRECGCPVVEFPDEARACWNIGCLRNLSTLILRVPNSVNNITLLEGISRLDDLQNLGLLPFYYEEIEPTKWCIRSIADNFRNLRTLVTSTEVAYSQKELEYLFRKLPNLVHRQKL</sequence>
<name>A0ABP1RTI6_9HEXA</name>
<comment type="caution">
    <text evidence="1">The sequence shown here is derived from an EMBL/GenBank/DDBJ whole genome shotgun (WGS) entry which is preliminary data.</text>
</comment>
<keyword evidence="2" id="KW-1185">Reference proteome</keyword>
<evidence type="ECO:0000313" key="1">
    <source>
        <dbReference type="EMBL" id="CAL8135124.1"/>
    </source>
</evidence>
<gene>
    <name evidence="1" type="ORF">ODALV1_LOCUS25838</name>
</gene>
<dbReference type="Proteomes" id="UP001642540">
    <property type="component" value="Unassembled WGS sequence"/>
</dbReference>
<evidence type="ECO:0008006" key="3">
    <source>
        <dbReference type="Google" id="ProtNLM"/>
    </source>
</evidence>
<organism evidence="1 2">
    <name type="scientific">Orchesella dallaii</name>
    <dbReference type="NCBI Taxonomy" id="48710"/>
    <lineage>
        <taxon>Eukaryota</taxon>
        <taxon>Metazoa</taxon>
        <taxon>Ecdysozoa</taxon>
        <taxon>Arthropoda</taxon>
        <taxon>Hexapoda</taxon>
        <taxon>Collembola</taxon>
        <taxon>Entomobryomorpha</taxon>
        <taxon>Entomobryoidea</taxon>
        <taxon>Orchesellidae</taxon>
        <taxon>Orchesellinae</taxon>
        <taxon>Orchesella</taxon>
    </lineage>
</organism>
<protein>
    <recommendedName>
        <fullName evidence="3">F-box domain-containing protein</fullName>
    </recommendedName>
</protein>
<proteinExistence type="predicted"/>
<accession>A0ABP1RTI6</accession>
<dbReference type="Gene3D" id="3.80.10.10">
    <property type="entry name" value="Ribonuclease Inhibitor"/>
    <property type="match status" value="1"/>
</dbReference>
<evidence type="ECO:0000313" key="2">
    <source>
        <dbReference type="Proteomes" id="UP001642540"/>
    </source>
</evidence>
<reference evidence="1 2" key="1">
    <citation type="submission" date="2024-08" db="EMBL/GenBank/DDBJ databases">
        <authorList>
            <person name="Cucini C."/>
            <person name="Frati F."/>
        </authorList>
    </citation>
    <scope>NUCLEOTIDE SEQUENCE [LARGE SCALE GENOMIC DNA]</scope>
</reference>
<dbReference type="EMBL" id="CAXLJM020000107">
    <property type="protein sequence ID" value="CAL8135124.1"/>
    <property type="molecule type" value="Genomic_DNA"/>
</dbReference>